<dbReference type="SUPFAM" id="SSF52833">
    <property type="entry name" value="Thioredoxin-like"/>
    <property type="match status" value="1"/>
</dbReference>
<keyword evidence="3" id="KW-1185">Reference proteome</keyword>
<dbReference type="GO" id="GO:0016491">
    <property type="term" value="F:oxidoreductase activity"/>
    <property type="evidence" value="ECO:0007669"/>
    <property type="project" value="InterPro"/>
</dbReference>
<protein>
    <submittedName>
        <fullName evidence="2">DsbA family oxidoreductase</fullName>
    </submittedName>
</protein>
<proteinExistence type="predicted"/>
<evidence type="ECO:0000313" key="3">
    <source>
        <dbReference type="Proteomes" id="UP000322244"/>
    </source>
</evidence>
<dbReference type="OrthoDB" id="9799122at2"/>
<feature type="domain" description="DSBA-like thioredoxin" evidence="1">
    <location>
        <begin position="3"/>
        <end position="206"/>
    </location>
</feature>
<accession>A0A5A7SA82</accession>
<name>A0A5A7SA82_9NOCA</name>
<reference evidence="2 3" key="1">
    <citation type="submission" date="2019-07" db="EMBL/GenBank/DDBJ databases">
        <title>Rhodococcus cavernicolus sp. nov., isolated from a cave.</title>
        <authorList>
            <person name="Lee S.D."/>
        </authorList>
    </citation>
    <scope>NUCLEOTIDE SEQUENCE [LARGE SCALE GENOMIC DNA]</scope>
    <source>
        <strain evidence="2 3">C1-24</strain>
    </source>
</reference>
<dbReference type="Proteomes" id="UP000322244">
    <property type="component" value="Unassembled WGS sequence"/>
</dbReference>
<sequence>MKVEIWSDVVCPWCYVGKRRFEAALARFDHRDDVEVTWRSFELDPTAAPSSDAAVDSAAKLAAKYRVSIDQAQGMLDNMTATAAAEGLDFRFDIARQGNSFDAHRLLHLALAHGKQDELKERLDRATFSEGSPTSDHDALRGLAVEVGLPVDDVNAVLSSDRYADAVRADEDQARAYGISGVPFFVIDGKYGISGAQPADVVLQSLEQAWSEHSPLSMVTTPGSAPGCEGDSCAI</sequence>
<comment type="caution">
    <text evidence="2">The sequence shown here is derived from an EMBL/GenBank/DDBJ whole genome shotgun (WGS) entry which is preliminary data.</text>
</comment>
<dbReference type="InterPro" id="IPR001853">
    <property type="entry name" value="DSBA-like_thioredoxin_dom"/>
</dbReference>
<organism evidence="2 3">
    <name type="scientific">Antrihabitans cavernicola</name>
    <dbReference type="NCBI Taxonomy" id="2495913"/>
    <lineage>
        <taxon>Bacteria</taxon>
        <taxon>Bacillati</taxon>
        <taxon>Actinomycetota</taxon>
        <taxon>Actinomycetes</taxon>
        <taxon>Mycobacteriales</taxon>
        <taxon>Nocardiaceae</taxon>
        <taxon>Antrihabitans</taxon>
    </lineage>
</organism>
<evidence type="ECO:0000313" key="2">
    <source>
        <dbReference type="EMBL" id="KAA0021121.1"/>
    </source>
</evidence>
<dbReference type="PANTHER" id="PTHR13887">
    <property type="entry name" value="GLUTATHIONE S-TRANSFERASE KAPPA"/>
    <property type="match status" value="1"/>
</dbReference>
<gene>
    <name evidence="2" type="ORF">FOY51_20520</name>
</gene>
<dbReference type="CDD" id="cd03024">
    <property type="entry name" value="DsbA_FrnE"/>
    <property type="match status" value="1"/>
</dbReference>
<dbReference type="InterPro" id="IPR036249">
    <property type="entry name" value="Thioredoxin-like_sf"/>
</dbReference>
<dbReference type="EMBL" id="VLNY01000012">
    <property type="protein sequence ID" value="KAA0021121.1"/>
    <property type="molecule type" value="Genomic_DNA"/>
</dbReference>
<dbReference type="Pfam" id="PF01323">
    <property type="entry name" value="DSBA"/>
    <property type="match status" value="1"/>
</dbReference>
<dbReference type="PANTHER" id="PTHR13887:SF41">
    <property type="entry name" value="THIOREDOXIN SUPERFAMILY PROTEIN"/>
    <property type="match status" value="1"/>
</dbReference>
<dbReference type="Gene3D" id="3.40.30.10">
    <property type="entry name" value="Glutaredoxin"/>
    <property type="match status" value="1"/>
</dbReference>
<dbReference type="AlphaFoldDB" id="A0A5A7SA82"/>
<evidence type="ECO:0000259" key="1">
    <source>
        <dbReference type="Pfam" id="PF01323"/>
    </source>
</evidence>